<comment type="similarity">
    <text evidence="1">Belongs to the ArsC family.</text>
</comment>
<gene>
    <name evidence="2" type="primary">spx</name>
    <name evidence="2" type="ORF">ACFODW_11100</name>
</gene>
<dbReference type="NCBIfam" id="NF002459">
    <property type="entry name" value="PRK01655.1"/>
    <property type="match status" value="1"/>
</dbReference>
<proteinExistence type="inferred from homology"/>
<dbReference type="SUPFAM" id="SSF52833">
    <property type="entry name" value="Thioredoxin-like"/>
    <property type="match status" value="1"/>
</dbReference>
<keyword evidence="3" id="KW-1185">Reference proteome</keyword>
<comment type="caution">
    <text evidence="2">The sequence shown here is derived from an EMBL/GenBank/DDBJ whole genome shotgun (WGS) entry which is preliminary data.</text>
</comment>
<dbReference type="PANTHER" id="PTHR30041">
    <property type="entry name" value="ARSENATE REDUCTASE"/>
    <property type="match status" value="1"/>
</dbReference>
<reference evidence="3" key="1">
    <citation type="journal article" date="2019" name="Int. J. Syst. Evol. Microbiol.">
        <title>The Global Catalogue of Microorganisms (GCM) 10K type strain sequencing project: providing services to taxonomists for standard genome sequencing and annotation.</title>
        <authorList>
            <consortium name="The Broad Institute Genomics Platform"/>
            <consortium name="The Broad Institute Genome Sequencing Center for Infectious Disease"/>
            <person name="Wu L."/>
            <person name="Ma J."/>
        </authorList>
    </citation>
    <scope>NUCLEOTIDE SEQUENCE [LARGE SCALE GENOMIC DNA]</scope>
    <source>
        <strain evidence="3">KCTC 13193</strain>
    </source>
</reference>
<dbReference type="PROSITE" id="PS51353">
    <property type="entry name" value="ARSC"/>
    <property type="match status" value="1"/>
</dbReference>
<dbReference type="NCBIfam" id="TIGR01617">
    <property type="entry name" value="arsC_related"/>
    <property type="match status" value="1"/>
</dbReference>
<accession>A0ABV7A7I7</accession>
<organism evidence="2 3">
    <name type="scientific">Virgibacillus sediminis</name>
    <dbReference type="NCBI Taxonomy" id="202260"/>
    <lineage>
        <taxon>Bacteria</taxon>
        <taxon>Bacillati</taxon>
        <taxon>Bacillota</taxon>
        <taxon>Bacilli</taxon>
        <taxon>Bacillales</taxon>
        <taxon>Bacillaceae</taxon>
        <taxon>Virgibacillus</taxon>
    </lineage>
</organism>
<dbReference type="InterPro" id="IPR006504">
    <property type="entry name" value="Tscrpt_reg_Spx/MgsR"/>
</dbReference>
<protein>
    <submittedName>
        <fullName evidence="2">Transcriptional regulator Spx</fullName>
    </submittedName>
</protein>
<dbReference type="Gene3D" id="3.40.30.10">
    <property type="entry name" value="Glutaredoxin"/>
    <property type="match status" value="1"/>
</dbReference>
<dbReference type="EMBL" id="JBHRRZ010000017">
    <property type="protein sequence ID" value="MFC2948881.1"/>
    <property type="molecule type" value="Genomic_DNA"/>
</dbReference>
<dbReference type="Pfam" id="PF03960">
    <property type="entry name" value="ArsC"/>
    <property type="match status" value="1"/>
</dbReference>
<name>A0ABV7A7I7_9BACI</name>
<dbReference type="RefSeq" id="WP_390306368.1">
    <property type="nucleotide sequence ID" value="NZ_JBHRRZ010000017.1"/>
</dbReference>
<dbReference type="InterPro" id="IPR036249">
    <property type="entry name" value="Thioredoxin-like_sf"/>
</dbReference>
<dbReference type="PANTHER" id="PTHR30041:SF7">
    <property type="entry name" value="GLOBAL TRANSCRIPTIONAL REGULATOR SPX"/>
    <property type="match status" value="1"/>
</dbReference>
<dbReference type="CDD" id="cd03032">
    <property type="entry name" value="ArsC_Spx"/>
    <property type="match status" value="1"/>
</dbReference>
<evidence type="ECO:0000313" key="3">
    <source>
        <dbReference type="Proteomes" id="UP001595387"/>
    </source>
</evidence>
<sequence length="132" mass="15440">MVTLFVTPSCTSCRKARKWLQANDIDFAERNILSESLTLPEIMEIFRLTDNGTEDLISTRTEWFEKNIDHLDGMHLTDLYCFIQDNPSILRSPIIHDGKRLMVGFNEFQIRRFIPKSVRTSLLHEARLLDRA</sequence>
<dbReference type="Proteomes" id="UP001595387">
    <property type="component" value="Unassembled WGS sequence"/>
</dbReference>
<dbReference type="InterPro" id="IPR006660">
    <property type="entry name" value="Arsenate_reductase-like"/>
</dbReference>
<evidence type="ECO:0000256" key="1">
    <source>
        <dbReference type="PROSITE-ProRule" id="PRU01282"/>
    </source>
</evidence>
<evidence type="ECO:0000313" key="2">
    <source>
        <dbReference type="EMBL" id="MFC2948881.1"/>
    </source>
</evidence>